<evidence type="ECO:0000256" key="2">
    <source>
        <dbReference type="SAM" id="SignalP"/>
    </source>
</evidence>
<feature type="signal peptide" evidence="2">
    <location>
        <begin position="1"/>
        <end position="22"/>
    </location>
</feature>
<accession>A0ABT3JEC0</accession>
<comment type="caution">
    <text evidence="3">The sequence shown here is derived from an EMBL/GenBank/DDBJ whole genome shotgun (WGS) entry which is preliminary data.</text>
</comment>
<dbReference type="Proteomes" id="UP001526246">
    <property type="component" value="Unassembled WGS sequence"/>
</dbReference>
<gene>
    <name evidence="3" type="ORF">OMW55_04725</name>
</gene>
<evidence type="ECO:0000313" key="3">
    <source>
        <dbReference type="EMBL" id="MCW3797110.1"/>
    </source>
</evidence>
<name>A0ABT3JEC0_9SPHN</name>
<proteinExistence type="predicted"/>
<dbReference type="RefSeq" id="WP_264881215.1">
    <property type="nucleotide sequence ID" value="NZ_JAPDOB010000001.1"/>
</dbReference>
<evidence type="ECO:0000313" key="4">
    <source>
        <dbReference type="Proteomes" id="UP001526246"/>
    </source>
</evidence>
<organism evidence="3 4">
    <name type="scientific">Sphingomonas arvum</name>
    <dbReference type="NCBI Taxonomy" id="2992113"/>
    <lineage>
        <taxon>Bacteria</taxon>
        <taxon>Pseudomonadati</taxon>
        <taxon>Pseudomonadota</taxon>
        <taxon>Alphaproteobacteria</taxon>
        <taxon>Sphingomonadales</taxon>
        <taxon>Sphingomonadaceae</taxon>
        <taxon>Sphingomonas</taxon>
    </lineage>
</organism>
<dbReference type="EMBL" id="JAPDOB010000001">
    <property type="protein sequence ID" value="MCW3797110.1"/>
    <property type="molecule type" value="Genomic_DNA"/>
</dbReference>
<evidence type="ECO:0008006" key="5">
    <source>
        <dbReference type="Google" id="ProtNLM"/>
    </source>
</evidence>
<feature type="chain" id="PRO_5046785367" description="Circumsporozoite protein" evidence="2">
    <location>
        <begin position="23"/>
        <end position="89"/>
    </location>
</feature>
<sequence>MNRFALLAAAALLLSACGKEQAASGNGTAAEEDFTRDAIVANDITAIDAATADSANMAADVAPDIELTNEGDAAEGNVPAVDNAANNAA</sequence>
<reference evidence="3 4" key="1">
    <citation type="submission" date="2022-10" db="EMBL/GenBank/DDBJ databases">
        <title>Sphingomonas sp.</title>
        <authorList>
            <person name="Jin C."/>
        </authorList>
    </citation>
    <scope>NUCLEOTIDE SEQUENCE [LARGE SCALE GENOMIC DNA]</scope>
    <source>
        <strain evidence="3 4">BN140010</strain>
    </source>
</reference>
<feature type="region of interest" description="Disordered" evidence="1">
    <location>
        <begin position="69"/>
        <end position="89"/>
    </location>
</feature>
<keyword evidence="2" id="KW-0732">Signal</keyword>
<keyword evidence="4" id="KW-1185">Reference proteome</keyword>
<protein>
    <recommendedName>
        <fullName evidence="5">Circumsporozoite protein</fullName>
    </recommendedName>
</protein>
<evidence type="ECO:0000256" key="1">
    <source>
        <dbReference type="SAM" id="MobiDB-lite"/>
    </source>
</evidence>
<dbReference type="PROSITE" id="PS51257">
    <property type="entry name" value="PROKAR_LIPOPROTEIN"/>
    <property type="match status" value="1"/>
</dbReference>